<accession>A0ABP3YJD1</accession>
<dbReference type="Pfam" id="PF00005">
    <property type="entry name" value="ABC_tran"/>
    <property type="match status" value="1"/>
</dbReference>
<organism evidence="7 8">
    <name type="scientific">Pseudonocardia zijingensis</name>
    <dbReference type="NCBI Taxonomy" id="153376"/>
    <lineage>
        <taxon>Bacteria</taxon>
        <taxon>Bacillati</taxon>
        <taxon>Actinomycetota</taxon>
        <taxon>Actinomycetes</taxon>
        <taxon>Pseudonocardiales</taxon>
        <taxon>Pseudonocardiaceae</taxon>
        <taxon>Pseudonocardia</taxon>
    </lineage>
</organism>
<evidence type="ECO:0000259" key="6">
    <source>
        <dbReference type="PROSITE" id="PS50893"/>
    </source>
</evidence>
<feature type="region of interest" description="Disordered" evidence="5">
    <location>
        <begin position="250"/>
        <end position="275"/>
    </location>
</feature>
<comment type="caution">
    <text evidence="7">The sequence shown here is derived from an EMBL/GenBank/DDBJ whole genome shotgun (WGS) entry which is preliminary data.</text>
</comment>
<name>A0ABP3YJD1_9PSEU</name>
<sequence length="275" mass="29814">MPGSELALDVEGVCIDYGPKKRRVRAVEDVSLAVAAGETVGLVGESGSGKTSVAMAALGLVPLSAGRIRVGGRTVDPRQRGSVVAAGAQAVFQSPYSSLDPALPIRAILAEAVTHLRLPRREVGARVRTVLEEVGLDERAAERYPREFSGGQRQRIAIARAMMARPRLIICDEPTSALDLSVQAQVANLLMDLQERHGMSYLVISHDLALVHHLAARMYVMHRGRIVEAGPASEVYRSPRDPYTRALIEAAPLPDPAAQRRRRMRAAPSEVELQR</sequence>
<keyword evidence="2" id="KW-0813">Transport</keyword>
<evidence type="ECO:0000256" key="5">
    <source>
        <dbReference type="SAM" id="MobiDB-lite"/>
    </source>
</evidence>
<dbReference type="PROSITE" id="PS00211">
    <property type="entry name" value="ABC_TRANSPORTER_1"/>
    <property type="match status" value="1"/>
</dbReference>
<dbReference type="CDD" id="cd03257">
    <property type="entry name" value="ABC_NikE_OppD_transporters"/>
    <property type="match status" value="1"/>
</dbReference>
<dbReference type="InterPro" id="IPR050319">
    <property type="entry name" value="ABC_transp_ATP-bind"/>
</dbReference>
<dbReference type="GO" id="GO:0005524">
    <property type="term" value="F:ATP binding"/>
    <property type="evidence" value="ECO:0007669"/>
    <property type="project" value="UniProtKB-KW"/>
</dbReference>
<dbReference type="InterPro" id="IPR017871">
    <property type="entry name" value="ABC_transporter-like_CS"/>
</dbReference>
<evidence type="ECO:0000313" key="7">
    <source>
        <dbReference type="EMBL" id="GAA0895478.1"/>
    </source>
</evidence>
<keyword evidence="4 7" id="KW-0067">ATP-binding</keyword>
<dbReference type="SUPFAM" id="SSF52540">
    <property type="entry name" value="P-loop containing nucleoside triphosphate hydrolases"/>
    <property type="match status" value="1"/>
</dbReference>
<dbReference type="EMBL" id="BAAAHP010000161">
    <property type="protein sequence ID" value="GAA0895478.1"/>
    <property type="molecule type" value="Genomic_DNA"/>
</dbReference>
<evidence type="ECO:0000313" key="8">
    <source>
        <dbReference type="Proteomes" id="UP001499967"/>
    </source>
</evidence>
<dbReference type="Proteomes" id="UP001499967">
    <property type="component" value="Unassembled WGS sequence"/>
</dbReference>
<dbReference type="InterPro" id="IPR027417">
    <property type="entry name" value="P-loop_NTPase"/>
</dbReference>
<dbReference type="InterPro" id="IPR003439">
    <property type="entry name" value="ABC_transporter-like_ATP-bd"/>
</dbReference>
<protein>
    <submittedName>
        <fullName evidence="7">ABC transporter ATP-binding protein</fullName>
    </submittedName>
</protein>
<feature type="domain" description="ABC transporter" evidence="6">
    <location>
        <begin position="8"/>
        <end position="248"/>
    </location>
</feature>
<dbReference type="RefSeq" id="WP_343944130.1">
    <property type="nucleotide sequence ID" value="NZ_BAAAHP010000161.1"/>
</dbReference>
<dbReference type="PROSITE" id="PS50893">
    <property type="entry name" value="ABC_TRANSPORTER_2"/>
    <property type="match status" value="1"/>
</dbReference>
<dbReference type="Gene3D" id="3.40.50.300">
    <property type="entry name" value="P-loop containing nucleotide triphosphate hydrolases"/>
    <property type="match status" value="1"/>
</dbReference>
<dbReference type="PANTHER" id="PTHR43776:SF7">
    <property type="entry name" value="D,D-DIPEPTIDE TRANSPORT ATP-BINDING PROTEIN DDPF-RELATED"/>
    <property type="match status" value="1"/>
</dbReference>
<dbReference type="Pfam" id="PF08352">
    <property type="entry name" value="oligo_HPY"/>
    <property type="match status" value="1"/>
</dbReference>
<comment type="similarity">
    <text evidence="1">Belongs to the ABC transporter superfamily.</text>
</comment>
<evidence type="ECO:0000256" key="1">
    <source>
        <dbReference type="ARBA" id="ARBA00005417"/>
    </source>
</evidence>
<proteinExistence type="inferred from homology"/>
<evidence type="ECO:0000256" key="2">
    <source>
        <dbReference type="ARBA" id="ARBA00022448"/>
    </source>
</evidence>
<dbReference type="InterPro" id="IPR013563">
    <property type="entry name" value="Oligopep_ABC_C"/>
</dbReference>
<dbReference type="PANTHER" id="PTHR43776">
    <property type="entry name" value="TRANSPORT ATP-BINDING PROTEIN"/>
    <property type="match status" value="1"/>
</dbReference>
<keyword evidence="8" id="KW-1185">Reference proteome</keyword>
<keyword evidence="3" id="KW-0547">Nucleotide-binding</keyword>
<evidence type="ECO:0000256" key="3">
    <source>
        <dbReference type="ARBA" id="ARBA00022741"/>
    </source>
</evidence>
<dbReference type="InterPro" id="IPR003593">
    <property type="entry name" value="AAA+_ATPase"/>
</dbReference>
<evidence type="ECO:0000256" key="4">
    <source>
        <dbReference type="ARBA" id="ARBA00022840"/>
    </source>
</evidence>
<gene>
    <name evidence="7" type="ORF">GCM10009559_51340</name>
</gene>
<reference evidence="8" key="1">
    <citation type="journal article" date="2019" name="Int. J. Syst. Evol. Microbiol.">
        <title>The Global Catalogue of Microorganisms (GCM) 10K type strain sequencing project: providing services to taxonomists for standard genome sequencing and annotation.</title>
        <authorList>
            <consortium name="The Broad Institute Genomics Platform"/>
            <consortium name="The Broad Institute Genome Sequencing Center for Infectious Disease"/>
            <person name="Wu L."/>
            <person name="Ma J."/>
        </authorList>
    </citation>
    <scope>NUCLEOTIDE SEQUENCE [LARGE SCALE GENOMIC DNA]</scope>
    <source>
        <strain evidence="8">JCM 11117</strain>
    </source>
</reference>
<dbReference type="SMART" id="SM00382">
    <property type="entry name" value="AAA"/>
    <property type="match status" value="1"/>
</dbReference>